<keyword evidence="1 4" id="KW-0645">Protease</keyword>
<dbReference type="SUPFAM" id="SSF52743">
    <property type="entry name" value="Subtilisin-like"/>
    <property type="match status" value="1"/>
</dbReference>
<proteinExistence type="inferred from homology"/>
<comment type="similarity">
    <text evidence="4">Belongs to the peptidase S8 family.</text>
</comment>
<accession>A0ABU8R7N1</accession>
<feature type="active site" description="Charge relay system" evidence="4">
    <location>
        <position position="341"/>
    </location>
</feature>
<evidence type="ECO:0000256" key="1">
    <source>
        <dbReference type="ARBA" id="ARBA00022670"/>
    </source>
</evidence>
<evidence type="ECO:0000256" key="5">
    <source>
        <dbReference type="SAM" id="MobiDB-lite"/>
    </source>
</evidence>
<feature type="active site" description="Charge relay system" evidence="4">
    <location>
        <position position="370"/>
    </location>
</feature>
<dbReference type="Pfam" id="PF00082">
    <property type="entry name" value="Peptidase_S8"/>
    <property type="match status" value="1"/>
</dbReference>
<feature type="compositionally biased region" description="Basic and acidic residues" evidence="5">
    <location>
        <begin position="138"/>
        <end position="153"/>
    </location>
</feature>
<dbReference type="EMBL" id="JBBHLD010000011">
    <property type="protein sequence ID" value="MEJ5905881.1"/>
    <property type="molecule type" value="Genomic_DNA"/>
</dbReference>
<evidence type="ECO:0000256" key="3">
    <source>
        <dbReference type="ARBA" id="ARBA00022825"/>
    </source>
</evidence>
<dbReference type="PANTHER" id="PTHR42884">
    <property type="entry name" value="PROPROTEIN CONVERTASE SUBTILISIN/KEXIN-RELATED"/>
    <property type="match status" value="1"/>
</dbReference>
<name>A0ABU8R7N1_9PSED</name>
<organism evidence="7 8">
    <name type="scientific">Pseudomonas kermanshahensis</name>
    <dbReference type="NCBI Taxonomy" id="2745482"/>
    <lineage>
        <taxon>Bacteria</taxon>
        <taxon>Pseudomonadati</taxon>
        <taxon>Pseudomonadota</taxon>
        <taxon>Gammaproteobacteria</taxon>
        <taxon>Pseudomonadales</taxon>
        <taxon>Pseudomonadaceae</taxon>
        <taxon>Pseudomonas</taxon>
    </lineage>
</organism>
<dbReference type="Gene3D" id="3.40.50.200">
    <property type="entry name" value="Peptidase S8/S53 domain"/>
    <property type="match status" value="1"/>
</dbReference>
<dbReference type="RefSeq" id="WP_339549665.1">
    <property type="nucleotide sequence ID" value="NZ_JBBHLD010000011.1"/>
</dbReference>
<dbReference type="PROSITE" id="PS51892">
    <property type="entry name" value="SUBTILASE"/>
    <property type="match status" value="1"/>
</dbReference>
<dbReference type="InterPro" id="IPR000209">
    <property type="entry name" value="Peptidase_S8/S53_dom"/>
</dbReference>
<evidence type="ECO:0000313" key="8">
    <source>
        <dbReference type="Proteomes" id="UP001377692"/>
    </source>
</evidence>
<reference evidence="7 8" key="1">
    <citation type="submission" date="2024-02" db="EMBL/GenBank/DDBJ databases">
        <title>Identification of pathogenicity and growth-promoting functions of Pseudomonas putida variants.</title>
        <authorList>
            <person name="Sun J."/>
        </authorList>
    </citation>
    <scope>NUCLEOTIDE SEQUENCE [LARGE SCALE GENOMIC DNA]</scope>
    <source>
        <strain evidence="7 8">A04</strain>
    </source>
</reference>
<dbReference type="PROSITE" id="PS00138">
    <property type="entry name" value="SUBTILASE_SER"/>
    <property type="match status" value="1"/>
</dbReference>
<feature type="domain" description="Peptidase S8/S53" evidence="6">
    <location>
        <begin position="364"/>
        <end position="598"/>
    </location>
</feature>
<dbReference type="PANTHER" id="PTHR42884:SF14">
    <property type="entry name" value="NEUROENDOCRINE CONVERTASE 1"/>
    <property type="match status" value="1"/>
</dbReference>
<comment type="caution">
    <text evidence="7">The sequence shown here is derived from an EMBL/GenBank/DDBJ whole genome shotgun (WGS) entry which is preliminary data.</text>
</comment>
<dbReference type="InterPro" id="IPR036852">
    <property type="entry name" value="Peptidase_S8/S53_dom_sf"/>
</dbReference>
<feature type="region of interest" description="Disordered" evidence="5">
    <location>
        <begin position="134"/>
        <end position="156"/>
    </location>
</feature>
<keyword evidence="3 4" id="KW-0720">Serine protease</keyword>
<dbReference type="PRINTS" id="PR00723">
    <property type="entry name" value="SUBTILISIN"/>
</dbReference>
<evidence type="ECO:0000313" key="7">
    <source>
        <dbReference type="EMBL" id="MEJ5905881.1"/>
    </source>
</evidence>
<evidence type="ECO:0000256" key="4">
    <source>
        <dbReference type="PROSITE-ProRule" id="PRU01240"/>
    </source>
</evidence>
<dbReference type="InterPro" id="IPR015500">
    <property type="entry name" value="Peptidase_S8_subtilisin-rel"/>
</dbReference>
<sequence length="638" mass="69813">MTLDLSFVYYRNFCFDGKFHVRCMGADLHKIRSIRYELERAGPEGAVSFRGVSVQSQAHSGRLNDHGCPATLIAEEAVGVYSIRPRVVLLDEYARAANRPTGAAGIIDLPPLVLEIKAEELNRSVLEKIPLPAAGGRGKREVDQSSREYEPREQPAQSLAAVAPGAAYPTLVIAFEAGGYQRLLDDLRPDSGSVLVRYWPNLITVLTPRPVLDEQEQHDDRLQALRTFCYLEQPSSMLNDTYLALLKTLAALEYVQSMHFLQASAEPNLILLGAAAVVATLLTGTAVVAGNRAHENAQPTPDFEHRQHYLDAPGPRWKGLNVRKAWAGGVTGRGSRIHFSDGGLFPDHEDLRDNPDLKIVSLKPNDDPKHGTASVGVILAARNGLGATGVSHDSELYLYHNRLMDTHGSYQVLKDLLRNVEPGDIVAINRQTANPSVLSTMLPSVHDKAWWTVMQQLTQRGAVVINAAANGSSKTLAQKGTQASQGVDLANWPYFNDYGDAGVILIGACQSYSGKPHAYSNYRYRHRMLNAWGDSVVTLSRGDLQDLPGENRDYSENYAGTSSATPMVTGALSLIQSYAMEHHHVYLNADQMHLLVMASGYEDATVPGTDVLRMGARPNVHGALVMLDRILGNGRFEP</sequence>
<keyword evidence="8" id="KW-1185">Reference proteome</keyword>
<evidence type="ECO:0000256" key="2">
    <source>
        <dbReference type="ARBA" id="ARBA00022801"/>
    </source>
</evidence>
<feature type="active site" description="Charge relay system" evidence="4">
    <location>
        <position position="562"/>
    </location>
</feature>
<dbReference type="InterPro" id="IPR023828">
    <property type="entry name" value="Peptidase_S8_Ser-AS"/>
</dbReference>
<evidence type="ECO:0000259" key="6">
    <source>
        <dbReference type="Pfam" id="PF00082"/>
    </source>
</evidence>
<dbReference type="Proteomes" id="UP001377692">
    <property type="component" value="Unassembled WGS sequence"/>
</dbReference>
<gene>
    <name evidence="7" type="ORF">V7V80_14420</name>
</gene>
<keyword evidence="2 4" id="KW-0378">Hydrolase</keyword>
<protein>
    <submittedName>
        <fullName evidence="7">S8 family serine peptidase</fullName>
    </submittedName>
</protein>